<evidence type="ECO:0000256" key="4">
    <source>
        <dbReference type="ARBA" id="ARBA00022833"/>
    </source>
</evidence>
<keyword evidence="9" id="KW-1185">Reference proteome</keyword>
<dbReference type="PROSITE" id="PS00518">
    <property type="entry name" value="ZF_RING_1"/>
    <property type="match status" value="1"/>
</dbReference>
<evidence type="ECO:0000313" key="9">
    <source>
        <dbReference type="Proteomes" id="UP000507470"/>
    </source>
</evidence>
<accession>A0A6J8DG34</accession>
<dbReference type="PANTHER" id="PTHR25462">
    <property type="entry name" value="BONUS, ISOFORM C-RELATED"/>
    <property type="match status" value="1"/>
</dbReference>
<protein>
    <submittedName>
        <fullName evidence="8">TRIM56</fullName>
        <ecNumber evidence="8">2.3.2.27</ecNumber>
    </submittedName>
</protein>
<evidence type="ECO:0000259" key="6">
    <source>
        <dbReference type="PROSITE" id="PS50089"/>
    </source>
</evidence>
<evidence type="ECO:0000259" key="7">
    <source>
        <dbReference type="PROSITE" id="PS50119"/>
    </source>
</evidence>
<dbReference type="InterPro" id="IPR000315">
    <property type="entry name" value="Znf_B-box"/>
</dbReference>
<dbReference type="InterPro" id="IPR017907">
    <property type="entry name" value="Znf_RING_CS"/>
</dbReference>
<dbReference type="SUPFAM" id="SSF101898">
    <property type="entry name" value="NHL repeat"/>
    <property type="match status" value="1"/>
</dbReference>
<dbReference type="Gene3D" id="3.30.40.10">
    <property type="entry name" value="Zinc/RING finger domain, C3HC4 (zinc finger)"/>
    <property type="match status" value="1"/>
</dbReference>
<dbReference type="EC" id="2.3.2.27" evidence="8"/>
<dbReference type="AlphaFoldDB" id="A0A6J8DG34"/>
<dbReference type="PROSITE" id="PS50119">
    <property type="entry name" value="ZF_BBOX"/>
    <property type="match status" value="2"/>
</dbReference>
<dbReference type="SUPFAM" id="SSF57845">
    <property type="entry name" value="B-box zinc-binding domain"/>
    <property type="match status" value="1"/>
</dbReference>
<dbReference type="CDD" id="cd19757">
    <property type="entry name" value="Bbox1"/>
    <property type="match status" value="1"/>
</dbReference>
<organism evidence="8 9">
    <name type="scientific">Mytilus coruscus</name>
    <name type="common">Sea mussel</name>
    <dbReference type="NCBI Taxonomy" id="42192"/>
    <lineage>
        <taxon>Eukaryota</taxon>
        <taxon>Metazoa</taxon>
        <taxon>Spiralia</taxon>
        <taxon>Lophotrochozoa</taxon>
        <taxon>Mollusca</taxon>
        <taxon>Bivalvia</taxon>
        <taxon>Autobranchia</taxon>
        <taxon>Pteriomorphia</taxon>
        <taxon>Mytilida</taxon>
        <taxon>Mytiloidea</taxon>
        <taxon>Mytilidae</taxon>
        <taxon>Mytilinae</taxon>
        <taxon>Mytilus</taxon>
    </lineage>
</organism>
<dbReference type="Gene3D" id="3.30.160.60">
    <property type="entry name" value="Classic Zinc Finger"/>
    <property type="match status" value="1"/>
</dbReference>
<dbReference type="PROSITE" id="PS50089">
    <property type="entry name" value="ZF_RING_2"/>
    <property type="match status" value="1"/>
</dbReference>
<dbReference type="InterPro" id="IPR010620">
    <property type="entry name" value="SBBP_repeat"/>
</dbReference>
<evidence type="ECO:0000313" key="8">
    <source>
        <dbReference type="EMBL" id="CAC5407026.1"/>
    </source>
</evidence>
<dbReference type="InterPro" id="IPR027370">
    <property type="entry name" value="Znf-RING_euk"/>
</dbReference>
<dbReference type="GO" id="GO:0008270">
    <property type="term" value="F:zinc ion binding"/>
    <property type="evidence" value="ECO:0007669"/>
    <property type="project" value="UniProtKB-KW"/>
</dbReference>
<keyword evidence="8" id="KW-0012">Acyltransferase</keyword>
<dbReference type="Gene3D" id="2.120.10.30">
    <property type="entry name" value="TolB, C-terminal domain"/>
    <property type="match status" value="1"/>
</dbReference>
<evidence type="ECO:0000256" key="2">
    <source>
        <dbReference type="ARBA" id="ARBA00022723"/>
    </source>
</evidence>
<keyword evidence="4" id="KW-0862">Zinc</keyword>
<dbReference type="EMBL" id="CACVKT020007309">
    <property type="protein sequence ID" value="CAC5407026.1"/>
    <property type="molecule type" value="Genomic_DNA"/>
</dbReference>
<keyword evidence="2" id="KW-0479">Metal-binding</keyword>
<dbReference type="InterPro" id="IPR013083">
    <property type="entry name" value="Znf_RING/FYVE/PHD"/>
</dbReference>
<dbReference type="PANTHER" id="PTHR25462:SF229">
    <property type="entry name" value="TRANSCRIPTION INTERMEDIARY FACTOR 1-BETA"/>
    <property type="match status" value="1"/>
</dbReference>
<dbReference type="GO" id="GO:0061630">
    <property type="term" value="F:ubiquitin protein ligase activity"/>
    <property type="evidence" value="ECO:0007669"/>
    <property type="project" value="UniProtKB-EC"/>
</dbReference>
<gene>
    <name evidence="8" type="ORF">MCOR_40538</name>
</gene>
<evidence type="ECO:0000256" key="1">
    <source>
        <dbReference type="ARBA" id="ARBA00022553"/>
    </source>
</evidence>
<dbReference type="Proteomes" id="UP000507470">
    <property type="component" value="Unassembled WGS sequence"/>
</dbReference>
<dbReference type="OrthoDB" id="6082856at2759"/>
<proteinExistence type="predicted"/>
<feature type="domain" description="B box-type" evidence="7">
    <location>
        <begin position="100"/>
        <end position="150"/>
    </location>
</feature>
<dbReference type="InterPro" id="IPR001841">
    <property type="entry name" value="Znf_RING"/>
</dbReference>
<evidence type="ECO:0000256" key="3">
    <source>
        <dbReference type="ARBA" id="ARBA00022771"/>
    </source>
</evidence>
<dbReference type="Pfam" id="PF06739">
    <property type="entry name" value="SBBP"/>
    <property type="match status" value="1"/>
</dbReference>
<keyword evidence="3 5" id="KW-0863">Zinc-finger</keyword>
<keyword evidence="8" id="KW-0808">Transferase</keyword>
<dbReference type="InterPro" id="IPR047153">
    <property type="entry name" value="TRIM45/56/19-like"/>
</dbReference>
<name>A0A6J8DG34_MYTCO</name>
<dbReference type="CDD" id="cd19776">
    <property type="entry name" value="Bbox2_TRIM25_C-IV"/>
    <property type="match status" value="1"/>
</dbReference>
<dbReference type="Pfam" id="PF13445">
    <property type="entry name" value="zf-RING_UBOX"/>
    <property type="match status" value="1"/>
</dbReference>
<sequence length="645" mass="72471">MATPTKDMDHFDDLLTCTICLETFKVPKYLPCLHTFCESCIKTYIVSSTEKENESKGFECPICRTFVSYDKIPDKPEAWASSLPMNHFVMSMLDKRAIQRSEKVCNSCQINNDTKLAISWCTICTEAFCEQCDKCHKSFKFSAKHKLISFNEIQSGNSDLKISEVLSCEEHPDKIVEVYCVDHSKPCCTLCATLSHRKCENVISIEKAATGIKQSELTTTLIKTLDERNTKISEIVESQKESLINVETATENMIREVSTLKTAVIFHLDKLEEKIKAEMVSSKKHAVMKYTDVVNTFSSYKSTLNNWQSVLAGSVEHGSDQQCLMEVNKIVPKMTILENEMKADMKKIKNLTINFVPSEHIEKFKTSVESFGCVKIVEDEFRGSLSVGGYREKVNFRSGDINILHRINAAECNQTSAIFIADHLVITSYNKNDVAKYSLDGKFIEALAVEKYPTDIAHVDQTQVAISIFSNNTILFVDIAEMKLLRTLDLSGILVWGLCCVEGNTFIISDGFTLTWVNSSGKLLKQKTTRGCSYYVSTSDMKDHIYGNDDKSVSRVVGDTGMFTYTNADLSYPRGIGIDFEGNIYIAGFDSKNIHQITIDGKLIRLIPIETFGIQRPWTIRFAPNSNKFVVTCSSSGKVVLCEIS</sequence>
<feature type="domain" description="RING-type" evidence="6">
    <location>
        <begin position="17"/>
        <end position="64"/>
    </location>
</feature>
<keyword evidence="1" id="KW-0597">Phosphoprotein</keyword>
<dbReference type="GO" id="GO:0006513">
    <property type="term" value="P:protein monoubiquitination"/>
    <property type="evidence" value="ECO:0007669"/>
    <property type="project" value="TreeGrafter"/>
</dbReference>
<evidence type="ECO:0000256" key="5">
    <source>
        <dbReference type="PROSITE-ProRule" id="PRU00024"/>
    </source>
</evidence>
<dbReference type="InterPro" id="IPR011042">
    <property type="entry name" value="6-blade_b-propeller_TolB-like"/>
</dbReference>
<reference evidence="8 9" key="1">
    <citation type="submission" date="2020-06" db="EMBL/GenBank/DDBJ databases">
        <authorList>
            <person name="Li R."/>
            <person name="Bekaert M."/>
        </authorList>
    </citation>
    <scope>NUCLEOTIDE SEQUENCE [LARGE SCALE GENOMIC DNA]</scope>
    <source>
        <strain evidence="9">wild</strain>
    </source>
</reference>
<dbReference type="SUPFAM" id="SSF57850">
    <property type="entry name" value="RING/U-box"/>
    <property type="match status" value="1"/>
</dbReference>
<dbReference type="SMART" id="SM00184">
    <property type="entry name" value="RING"/>
    <property type="match status" value="1"/>
</dbReference>
<feature type="domain" description="B box-type" evidence="7">
    <location>
        <begin position="163"/>
        <end position="205"/>
    </location>
</feature>